<feature type="compositionally biased region" description="Pro residues" evidence="1">
    <location>
        <begin position="57"/>
        <end position="76"/>
    </location>
</feature>
<feature type="compositionally biased region" description="Low complexity" evidence="1">
    <location>
        <begin position="609"/>
        <end position="622"/>
    </location>
</feature>
<sequence length="1131" mass="122461">MAGARPVLGTLSQYGPPPAIPPKKKDEWSQHWDSEWDKSRNSSDTAAAVFDDDPFADSPPPILTPTPTPNPNPNPNPSTEHQPATTSNTSTTTTTSKNAHLPRPPAGPNTALSSLTGVGAQGIAGYLNLTVTRHSHPNHSRTLALPPSTLSTLTFAKLARILQLDIPTERSRWAGAAAATPTPSSDITTTRSLKRLARSHSTDPSSPSAESAHSRNTSVSAALGSLLKTVFLPGAHAEEEHLRRKRKALQTEDRKYPYRIYAKYQPSPATPTTPTTTRPSPEQHTELWLPLEPFSFPPPSSSSSPSAQQGAQQSQNETPTHSLYAALLHSHLRSLIANGGFWHLDIRSWSESRTAQSPLASDTEADDRQHVHVSSASDQRVLPSLPLPFPRELDDRQQGRDEDQDEEYDPEYAQGRLPKIGRGLSRLSMSIGAWWNGTTAGQQQRQRRAGGAPPPPQSLRAERERAEWEERSRTPQPSHDDELLPFTPPPPPPPPPPRRRLSLGKGSRGSNSQQQRDRALTLPGSATRDGLNGPSSDGLKRNRSFLARLFGGSGAGSGRSIKRTGRGPISLPADTPRGSDDTGTSNGTGNANANGYSDLLYRPQPHQRNASSSTNMSSNSKNGRAHRKANPLPERNPFEDDDDDVEFSRQGLGEEDAVPIAVGDEVLLSPTVTSPTPGRGRSSSSPAPIKKPKQNGGGAGEASFSATVDSAPIGGGGEDTILNSKERKNREKKERKEREREEKERKKEEKKNRRKDRSEEADDEDDDGGVLGSVAGEGLAIPVLTPVLMPKSGFGTGLPDSVVARAKAEREASKANTPTTPSSASTTTPNSKQPWAARLPFRRQTTLSELLDSNERAHLQERDWLAPMPVARTINEDGESVHVAPAPAGVSSTQNGNGNGAGGMPAGGPSTATRFVERLDLYDDAASMTTASILAARQNQEEEEEELRRRRSQALPPADWDVLGKAAGSRVGWSSNGHARESVPLIFRMMIDDEEKNRRMRKAGRKKPYSIRAAVASRASARPTSQNGARTQVQNALSQHRQRHTLPPSPISVPASIEEEDLSSEECDYFFIPLPTTTAAPATVEHQKADDEQRRRHILPSASDPDCSKTKAHTHLSRSQPCSPCRTNPSI</sequence>
<reference evidence="2" key="1">
    <citation type="submission" date="2016-04" db="EMBL/GenBank/DDBJ databases">
        <authorList>
            <person name="Nguyen H.D."/>
            <person name="Samba Siva P."/>
            <person name="Cullis J."/>
            <person name="Levesque C.A."/>
            <person name="Hambleton S."/>
        </authorList>
    </citation>
    <scope>NUCLEOTIDE SEQUENCE</scope>
    <source>
        <strain evidence="2">DAOMC 236426</strain>
    </source>
</reference>
<accession>A0A8X7MMM7</accession>
<feature type="region of interest" description="Disordered" evidence="1">
    <location>
        <begin position="805"/>
        <end position="840"/>
    </location>
</feature>
<feature type="compositionally biased region" description="Basic and acidic residues" evidence="1">
    <location>
        <begin position="724"/>
        <end position="751"/>
    </location>
</feature>
<feature type="compositionally biased region" description="Low complexity" evidence="1">
    <location>
        <begin position="503"/>
        <end position="512"/>
    </location>
</feature>
<feature type="compositionally biased region" description="Polar residues" evidence="1">
    <location>
        <begin position="1117"/>
        <end position="1131"/>
    </location>
</feature>
<proteinExistence type="predicted"/>
<comment type="caution">
    <text evidence="2">The sequence shown here is derived from an EMBL/GenBank/DDBJ whole genome shotgun (WGS) entry which is preliminary data.</text>
</comment>
<gene>
    <name evidence="2" type="ORF">A4X06_0g7454</name>
</gene>
<reference evidence="2" key="2">
    <citation type="journal article" date="2019" name="IMA Fungus">
        <title>Genome sequencing and comparison of five Tilletia species to identify candidate genes for the detection of regulated species infecting wheat.</title>
        <authorList>
            <person name="Nguyen H.D.T."/>
            <person name="Sultana T."/>
            <person name="Kesanakurti P."/>
            <person name="Hambleton S."/>
        </authorList>
    </citation>
    <scope>NUCLEOTIDE SEQUENCE</scope>
    <source>
        <strain evidence="2">DAOMC 236426</strain>
    </source>
</reference>
<feature type="region of interest" description="Disordered" evidence="1">
    <location>
        <begin position="174"/>
        <end position="217"/>
    </location>
</feature>
<feature type="compositionally biased region" description="Basic and acidic residues" evidence="1">
    <location>
        <begin position="391"/>
        <end position="401"/>
    </location>
</feature>
<feature type="region of interest" description="Disordered" evidence="1">
    <location>
        <begin position="1079"/>
        <end position="1131"/>
    </location>
</feature>
<feature type="compositionally biased region" description="Low complexity" evidence="1">
    <location>
        <begin position="673"/>
        <end position="688"/>
    </location>
</feature>
<feature type="compositionally biased region" description="Low complexity" evidence="1">
    <location>
        <begin position="581"/>
        <end position="595"/>
    </location>
</feature>
<protein>
    <submittedName>
        <fullName evidence="2">Uncharacterized protein</fullName>
    </submittedName>
</protein>
<feature type="region of interest" description="Disordered" evidence="1">
    <location>
        <begin position="438"/>
        <end position="774"/>
    </location>
</feature>
<feature type="compositionally biased region" description="Pro residues" evidence="1">
    <location>
        <begin position="486"/>
        <end position="496"/>
    </location>
</feature>
<feature type="compositionally biased region" description="Basic residues" evidence="1">
    <location>
        <begin position="998"/>
        <end position="1009"/>
    </location>
</feature>
<dbReference type="Proteomes" id="UP000077684">
    <property type="component" value="Unassembled WGS sequence"/>
</dbReference>
<feature type="region of interest" description="Disordered" evidence="1">
    <location>
        <begin position="259"/>
        <end position="318"/>
    </location>
</feature>
<name>A0A8X7MMM7_9BASI</name>
<evidence type="ECO:0000256" key="1">
    <source>
        <dbReference type="SAM" id="MobiDB-lite"/>
    </source>
</evidence>
<feature type="compositionally biased region" description="Basic and acidic residues" evidence="1">
    <location>
        <begin position="1085"/>
        <end position="1094"/>
    </location>
</feature>
<keyword evidence="3" id="KW-1185">Reference proteome</keyword>
<feature type="compositionally biased region" description="Low complexity" evidence="1">
    <location>
        <begin position="1010"/>
        <end position="1022"/>
    </location>
</feature>
<feature type="compositionally biased region" description="Acidic residues" evidence="1">
    <location>
        <begin position="759"/>
        <end position="768"/>
    </location>
</feature>
<feature type="compositionally biased region" description="Polar residues" evidence="1">
    <location>
        <begin position="202"/>
        <end position="217"/>
    </location>
</feature>
<feature type="compositionally biased region" description="Low complexity" evidence="1">
    <location>
        <begin position="174"/>
        <end position="190"/>
    </location>
</feature>
<evidence type="ECO:0000313" key="3">
    <source>
        <dbReference type="Proteomes" id="UP000077684"/>
    </source>
</evidence>
<feature type="region of interest" description="Disordered" evidence="1">
    <location>
        <begin position="998"/>
        <end position="1029"/>
    </location>
</feature>
<feature type="compositionally biased region" description="Low complexity" evidence="1">
    <location>
        <begin position="301"/>
        <end position="318"/>
    </location>
</feature>
<evidence type="ECO:0000313" key="2">
    <source>
        <dbReference type="EMBL" id="KAE8241646.1"/>
    </source>
</evidence>
<feature type="compositionally biased region" description="Low complexity" evidence="1">
    <location>
        <begin position="266"/>
        <end position="280"/>
    </location>
</feature>
<dbReference type="EMBL" id="LWDE02001305">
    <property type="protein sequence ID" value="KAE8241646.1"/>
    <property type="molecule type" value="Genomic_DNA"/>
</dbReference>
<feature type="region of interest" description="Disordered" evidence="1">
    <location>
        <begin position="889"/>
        <end position="911"/>
    </location>
</feature>
<organism evidence="2 3">
    <name type="scientific">Tilletia controversa</name>
    <name type="common">dwarf bunt fungus</name>
    <dbReference type="NCBI Taxonomy" id="13291"/>
    <lineage>
        <taxon>Eukaryota</taxon>
        <taxon>Fungi</taxon>
        <taxon>Dikarya</taxon>
        <taxon>Basidiomycota</taxon>
        <taxon>Ustilaginomycotina</taxon>
        <taxon>Exobasidiomycetes</taxon>
        <taxon>Tilletiales</taxon>
        <taxon>Tilletiaceae</taxon>
        <taxon>Tilletia</taxon>
    </lineage>
</organism>
<feature type="compositionally biased region" description="Low complexity" evidence="1">
    <location>
        <begin position="814"/>
        <end position="832"/>
    </location>
</feature>
<feature type="compositionally biased region" description="Low complexity" evidence="1">
    <location>
        <begin position="85"/>
        <end position="96"/>
    </location>
</feature>
<feature type="compositionally biased region" description="Basic and acidic residues" evidence="1">
    <location>
        <begin position="460"/>
        <end position="482"/>
    </location>
</feature>
<dbReference type="AlphaFoldDB" id="A0A8X7MMM7"/>
<feature type="compositionally biased region" description="Basic and acidic residues" evidence="1">
    <location>
        <begin position="23"/>
        <end position="41"/>
    </location>
</feature>
<feature type="region of interest" description="Disordered" evidence="1">
    <location>
        <begin position="357"/>
        <end position="419"/>
    </location>
</feature>
<feature type="compositionally biased region" description="Gly residues" evidence="1">
    <location>
        <begin position="897"/>
        <end position="906"/>
    </location>
</feature>
<feature type="region of interest" description="Disordered" evidence="1">
    <location>
        <begin position="1"/>
        <end position="114"/>
    </location>
</feature>